<keyword evidence="8 12" id="KW-0326">Glycosidase</keyword>
<protein>
    <submittedName>
        <fullName evidence="14">Alpha-glucosidase/alpha-galactosidase</fullName>
    </submittedName>
</protein>
<dbReference type="InterPro" id="IPR015955">
    <property type="entry name" value="Lactate_DH/Glyco_Ohase_4_C"/>
</dbReference>
<dbReference type="PANTHER" id="PTHR32092:SF6">
    <property type="entry name" value="ALPHA-GALACTOSIDASE"/>
    <property type="match status" value="1"/>
</dbReference>
<evidence type="ECO:0000256" key="10">
    <source>
        <dbReference type="PIRSR" id="PIRSR601088-3"/>
    </source>
</evidence>
<dbReference type="GO" id="GO:0004553">
    <property type="term" value="F:hydrolase activity, hydrolyzing O-glycosyl compounds"/>
    <property type="evidence" value="ECO:0007669"/>
    <property type="project" value="InterPro"/>
</dbReference>
<evidence type="ECO:0000256" key="5">
    <source>
        <dbReference type="ARBA" id="ARBA00023027"/>
    </source>
</evidence>
<keyword evidence="10" id="KW-0170">Cobalt</keyword>
<feature type="binding site" evidence="10">
    <location>
        <position position="170"/>
    </location>
    <ligand>
        <name>Mn(2+)</name>
        <dbReference type="ChEBI" id="CHEBI:29035"/>
    </ligand>
</feature>
<evidence type="ECO:0000256" key="6">
    <source>
        <dbReference type="ARBA" id="ARBA00023211"/>
    </source>
</evidence>
<dbReference type="PRINTS" id="PR00732">
    <property type="entry name" value="GLHYDRLASE4"/>
</dbReference>
<comment type="cofactor">
    <cofactor evidence="12">
        <name>NAD(+)</name>
        <dbReference type="ChEBI" id="CHEBI:57540"/>
    </cofactor>
    <text evidence="12">Binds 1 NAD(+) per subunit.</text>
</comment>
<evidence type="ECO:0000256" key="7">
    <source>
        <dbReference type="ARBA" id="ARBA00023277"/>
    </source>
</evidence>
<evidence type="ECO:0000256" key="11">
    <source>
        <dbReference type="PIRSR" id="PIRSR601088-4"/>
    </source>
</evidence>
<evidence type="ECO:0000256" key="12">
    <source>
        <dbReference type="RuleBase" id="RU361152"/>
    </source>
</evidence>
<dbReference type="Gene3D" id="3.90.1820.10">
    <property type="entry name" value="AglA-like glucosidase"/>
    <property type="match status" value="1"/>
</dbReference>
<dbReference type="InterPro" id="IPR036291">
    <property type="entry name" value="NAD(P)-bd_dom_sf"/>
</dbReference>
<dbReference type="AlphaFoldDB" id="A0A9X3N856"/>
<feature type="site" description="Increases basicity of active site Tyr" evidence="11">
    <location>
        <position position="111"/>
    </location>
</feature>
<evidence type="ECO:0000313" key="14">
    <source>
        <dbReference type="EMBL" id="MDA0166613.1"/>
    </source>
</evidence>
<evidence type="ECO:0000259" key="13">
    <source>
        <dbReference type="Pfam" id="PF11975"/>
    </source>
</evidence>
<organism evidence="14 15">
    <name type="scientific">Solirubrobacter ginsenosidimutans</name>
    <dbReference type="NCBI Taxonomy" id="490573"/>
    <lineage>
        <taxon>Bacteria</taxon>
        <taxon>Bacillati</taxon>
        <taxon>Actinomycetota</taxon>
        <taxon>Thermoleophilia</taxon>
        <taxon>Solirubrobacterales</taxon>
        <taxon>Solirubrobacteraceae</taxon>
        <taxon>Solirubrobacter</taxon>
    </lineage>
</organism>
<dbReference type="GO" id="GO:0005975">
    <property type="term" value="P:carbohydrate metabolic process"/>
    <property type="evidence" value="ECO:0007669"/>
    <property type="project" value="InterPro"/>
</dbReference>
<keyword evidence="6 10" id="KW-0464">Manganese</keyword>
<keyword evidence="10" id="KW-0408">Iron</keyword>
<sequence length="435" mass="47932">MPKIAFVGAGSAVFTQNLVGDILSLPELRDDTTFALMDIDPERLRTAEIVTERLIDAHGSKARVEATTDRRGALDGADYVVTSFQVGGYRPSTVTDFDIPKRYGLRQTIADTLGIGGIMRALRTIPVLLDVCRDLEELSPDALLLNYVNPMAMLCWAAGEASSIRTVGLCHSVQGTTAELARDLGIAAEEIDQLAAGINHMAFFLRFEHEGADLYPALRELDPPELNRVRYEVLKHFGYFVTESSEHFAEYTPWFIKEGRADLIDRFNVPLDEYPRRCERQIGEWQALRDELEGGGELATEQSHEYGAHIIRACETGEPYAFNGNVPNRWEEGLLIDNLPADCCVEVPCVASAQGVEPQPVGALPRQLAALMQTNVNVQGLTVEAALTGRREAIYQAAMLDPHTAAELSLDEIASLVDDLLEAHGERIPSPMLTR</sequence>
<accession>A0A9X3N856</accession>
<dbReference type="SUPFAM" id="SSF51735">
    <property type="entry name" value="NAD(P)-binding Rossmann-fold domains"/>
    <property type="match status" value="1"/>
</dbReference>
<feature type="binding site" evidence="9">
    <location>
        <position position="149"/>
    </location>
    <ligand>
        <name>substrate</name>
    </ligand>
</feature>
<keyword evidence="15" id="KW-1185">Reference proteome</keyword>
<name>A0A9X3N856_9ACTN</name>
<feature type="binding site" evidence="10">
    <location>
        <position position="200"/>
    </location>
    <ligand>
        <name>Mn(2+)</name>
        <dbReference type="ChEBI" id="CHEBI:29035"/>
    </ligand>
</feature>
<dbReference type="Proteomes" id="UP001149140">
    <property type="component" value="Unassembled WGS sequence"/>
</dbReference>
<comment type="caution">
    <text evidence="14">The sequence shown here is derived from an EMBL/GenBank/DDBJ whole genome shotgun (WGS) entry which is preliminary data.</text>
</comment>
<evidence type="ECO:0000256" key="3">
    <source>
        <dbReference type="ARBA" id="ARBA00022723"/>
    </source>
</evidence>
<evidence type="ECO:0000256" key="2">
    <source>
        <dbReference type="ARBA" id="ARBA00010141"/>
    </source>
</evidence>
<dbReference type="EMBL" id="JAPDOD010000070">
    <property type="protein sequence ID" value="MDA0166613.1"/>
    <property type="molecule type" value="Genomic_DNA"/>
</dbReference>
<dbReference type="InterPro" id="IPR001088">
    <property type="entry name" value="Glyco_hydro_4"/>
</dbReference>
<keyword evidence="10" id="KW-0533">Nickel</keyword>
<keyword evidence="5 12" id="KW-0520">NAD</keyword>
<proteinExistence type="inferred from homology"/>
<dbReference type="InterPro" id="IPR053715">
    <property type="entry name" value="GH4_Enzyme_sf"/>
</dbReference>
<dbReference type="InterPro" id="IPR022616">
    <property type="entry name" value="Glyco_hydro_4_C"/>
</dbReference>
<gene>
    <name evidence="14" type="ORF">OM076_40505</name>
</gene>
<dbReference type="Pfam" id="PF11975">
    <property type="entry name" value="Glyco_hydro_4C"/>
    <property type="match status" value="1"/>
</dbReference>
<evidence type="ECO:0000256" key="4">
    <source>
        <dbReference type="ARBA" id="ARBA00022801"/>
    </source>
</evidence>
<feature type="domain" description="Glycosyl hydrolase family 4 C-terminal" evidence="13">
    <location>
        <begin position="196"/>
        <end position="404"/>
    </location>
</feature>
<evidence type="ECO:0000256" key="9">
    <source>
        <dbReference type="PIRSR" id="PIRSR601088-2"/>
    </source>
</evidence>
<evidence type="ECO:0000313" key="15">
    <source>
        <dbReference type="Proteomes" id="UP001149140"/>
    </source>
</evidence>
<dbReference type="GO" id="GO:0016616">
    <property type="term" value="F:oxidoreductase activity, acting on the CH-OH group of donors, NAD or NADP as acceptor"/>
    <property type="evidence" value="ECO:0007669"/>
    <property type="project" value="InterPro"/>
</dbReference>
<comment type="similarity">
    <text evidence="2 12">Belongs to the glycosyl hydrolase 4 family.</text>
</comment>
<evidence type="ECO:0000256" key="8">
    <source>
        <dbReference type="ARBA" id="ARBA00023295"/>
    </source>
</evidence>
<keyword evidence="4 12" id="KW-0378">Hydrolase</keyword>
<keyword evidence="3 10" id="KW-0479">Metal-binding</keyword>
<dbReference type="NCBIfam" id="NF011657">
    <property type="entry name" value="PRK15076.1"/>
    <property type="match status" value="1"/>
</dbReference>
<keyword evidence="7" id="KW-0119">Carbohydrate metabolism</keyword>
<dbReference type="SUPFAM" id="SSF56327">
    <property type="entry name" value="LDH C-terminal domain-like"/>
    <property type="match status" value="1"/>
</dbReference>
<dbReference type="Pfam" id="PF02056">
    <property type="entry name" value="Glyco_hydro_4"/>
    <property type="match status" value="1"/>
</dbReference>
<comment type="cofactor">
    <cofactor evidence="1">
        <name>Mn(2+)</name>
        <dbReference type="ChEBI" id="CHEBI:29035"/>
    </cofactor>
</comment>
<reference evidence="14" key="1">
    <citation type="submission" date="2022-10" db="EMBL/GenBank/DDBJ databases">
        <title>The WGS of Solirubrobacter ginsenosidimutans DSM 21036.</title>
        <authorList>
            <person name="Jiang Z."/>
        </authorList>
    </citation>
    <scope>NUCLEOTIDE SEQUENCE</scope>
    <source>
        <strain evidence="14">DSM 21036</strain>
    </source>
</reference>
<dbReference type="PANTHER" id="PTHR32092">
    <property type="entry name" value="6-PHOSPHO-BETA-GLUCOSIDASE-RELATED"/>
    <property type="match status" value="1"/>
</dbReference>
<dbReference type="RefSeq" id="WP_270045870.1">
    <property type="nucleotide sequence ID" value="NZ_JAPDOD010000070.1"/>
</dbReference>
<dbReference type="GO" id="GO:0046872">
    <property type="term" value="F:metal ion binding"/>
    <property type="evidence" value="ECO:0007669"/>
    <property type="project" value="UniProtKB-KW"/>
</dbReference>
<evidence type="ECO:0000256" key="1">
    <source>
        <dbReference type="ARBA" id="ARBA00001936"/>
    </source>
</evidence>
<dbReference type="CDD" id="cd05297">
    <property type="entry name" value="GH4_alpha_glucosidase_galactosidase"/>
    <property type="match status" value="1"/>
</dbReference>